<sequence>MAVASTINHLIHVTEVSLREDRHEASGPLSSSAGNEVLHVDRFELDRTEEPPGVGHMVVSVCPPTCQVLNSL</sequence>
<dbReference type="EMBL" id="SRLO01006255">
    <property type="protein sequence ID" value="TNN28937.1"/>
    <property type="molecule type" value="Genomic_DNA"/>
</dbReference>
<keyword evidence="2" id="KW-1185">Reference proteome</keyword>
<proteinExistence type="predicted"/>
<evidence type="ECO:0000313" key="2">
    <source>
        <dbReference type="Proteomes" id="UP000314294"/>
    </source>
</evidence>
<name>A0A4Z2EJ11_9TELE</name>
<gene>
    <name evidence="1" type="ORF">EYF80_060915</name>
</gene>
<organism evidence="1 2">
    <name type="scientific">Liparis tanakae</name>
    <name type="common">Tanaka's snailfish</name>
    <dbReference type="NCBI Taxonomy" id="230148"/>
    <lineage>
        <taxon>Eukaryota</taxon>
        <taxon>Metazoa</taxon>
        <taxon>Chordata</taxon>
        <taxon>Craniata</taxon>
        <taxon>Vertebrata</taxon>
        <taxon>Euteleostomi</taxon>
        <taxon>Actinopterygii</taxon>
        <taxon>Neopterygii</taxon>
        <taxon>Teleostei</taxon>
        <taxon>Neoteleostei</taxon>
        <taxon>Acanthomorphata</taxon>
        <taxon>Eupercaria</taxon>
        <taxon>Perciformes</taxon>
        <taxon>Cottioidei</taxon>
        <taxon>Cottales</taxon>
        <taxon>Liparidae</taxon>
        <taxon>Liparis</taxon>
    </lineage>
</organism>
<reference evidence="1 2" key="1">
    <citation type="submission" date="2019-03" db="EMBL/GenBank/DDBJ databases">
        <title>First draft genome of Liparis tanakae, snailfish: a comprehensive survey of snailfish specific genes.</title>
        <authorList>
            <person name="Kim W."/>
            <person name="Song I."/>
            <person name="Jeong J.-H."/>
            <person name="Kim D."/>
            <person name="Kim S."/>
            <person name="Ryu S."/>
            <person name="Song J.Y."/>
            <person name="Lee S.K."/>
        </authorList>
    </citation>
    <scope>NUCLEOTIDE SEQUENCE [LARGE SCALE GENOMIC DNA]</scope>
    <source>
        <tissue evidence="1">Muscle</tissue>
    </source>
</reference>
<protein>
    <submittedName>
        <fullName evidence="1">Uncharacterized protein</fullName>
    </submittedName>
</protein>
<dbReference type="AlphaFoldDB" id="A0A4Z2EJ11"/>
<evidence type="ECO:0000313" key="1">
    <source>
        <dbReference type="EMBL" id="TNN28937.1"/>
    </source>
</evidence>
<comment type="caution">
    <text evidence="1">The sequence shown here is derived from an EMBL/GenBank/DDBJ whole genome shotgun (WGS) entry which is preliminary data.</text>
</comment>
<accession>A0A4Z2EJ11</accession>
<dbReference type="Proteomes" id="UP000314294">
    <property type="component" value="Unassembled WGS sequence"/>
</dbReference>